<dbReference type="Pfam" id="PF04542">
    <property type="entry name" value="Sigma70_r2"/>
    <property type="match status" value="1"/>
</dbReference>
<dbReference type="InterPro" id="IPR013249">
    <property type="entry name" value="RNA_pol_sigma70_r4_t2"/>
</dbReference>
<sequence>MTLHANDISALQQRIAAESDQQAYKALYLHFQPWLYQFAYSFIKSHELAEEIVSDVFIRVWQKRTQLLGVENLRLYLYVSTKNHALNYLQKMRRNRSFSLDELSVEITSIQAGPDQLLITKEMHDRVTLAVNQLPLRCKMIFKLVKEDGLKYREVAELLGISVKTVEAQITLAVKKLGNTIRFEAGRSTPLNSNPGD</sequence>
<protein>
    <submittedName>
        <fullName evidence="6">RNA polymerase sigma-70 factor</fullName>
    </submittedName>
</protein>
<reference evidence="6 7" key="1">
    <citation type="submission" date="2018-11" db="EMBL/GenBank/DDBJ databases">
        <title>Chitinophaga lutea sp.nov., isolate from arsenic contaminated soil.</title>
        <authorList>
            <person name="Zong Y."/>
        </authorList>
    </citation>
    <scope>NUCLEOTIDE SEQUENCE [LARGE SCALE GENOMIC DNA]</scope>
    <source>
        <strain evidence="6 7">ZY74</strain>
    </source>
</reference>
<evidence type="ECO:0000313" key="6">
    <source>
        <dbReference type="EMBL" id="RPE05409.1"/>
    </source>
</evidence>
<dbReference type="PANTHER" id="PTHR43133:SF46">
    <property type="entry name" value="RNA POLYMERASE SIGMA-70 FACTOR ECF SUBFAMILY"/>
    <property type="match status" value="1"/>
</dbReference>
<organism evidence="6 7">
    <name type="scientific">Chitinophaga lutea</name>
    <dbReference type="NCBI Taxonomy" id="2488634"/>
    <lineage>
        <taxon>Bacteria</taxon>
        <taxon>Pseudomonadati</taxon>
        <taxon>Bacteroidota</taxon>
        <taxon>Chitinophagia</taxon>
        <taxon>Chitinophagales</taxon>
        <taxon>Chitinophagaceae</taxon>
        <taxon>Chitinophaga</taxon>
    </lineage>
</organism>
<evidence type="ECO:0000259" key="5">
    <source>
        <dbReference type="SMART" id="SM00421"/>
    </source>
</evidence>
<dbReference type="Pfam" id="PF08281">
    <property type="entry name" value="Sigma70_r4_2"/>
    <property type="match status" value="1"/>
</dbReference>
<dbReference type="InterPro" id="IPR013324">
    <property type="entry name" value="RNA_pol_sigma_r3/r4-like"/>
</dbReference>
<dbReference type="InterPro" id="IPR014327">
    <property type="entry name" value="RNA_pol_sigma70_bacteroid"/>
</dbReference>
<evidence type="ECO:0000256" key="4">
    <source>
        <dbReference type="ARBA" id="ARBA00023163"/>
    </source>
</evidence>
<dbReference type="NCBIfam" id="TIGR02937">
    <property type="entry name" value="sigma70-ECF"/>
    <property type="match status" value="1"/>
</dbReference>
<gene>
    <name evidence="6" type="ORF">EGT74_23780</name>
</gene>
<dbReference type="RefSeq" id="WP_123849053.1">
    <property type="nucleotide sequence ID" value="NZ_RPDH01000003.1"/>
</dbReference>
<dbReference type="GO" id="GO:0003677">
    <property type="term" value="F:DNA binding"/>
    <property type="evidence" value="ECO:0007669"/>
    <property type="project" value="InterPro"/>
</dbReference>
<name>A0A3N4PFW8_9BACT</name>
<dbReference type="SUPFAM" id="SSF88946">
    <property type="entry name" value="Sigma2 domain of RNA polymerase sigma factors"/>
    <property type="match status" value="1"/>
</dbReference>
<keyword evidence="7" id="KW-1185">Reference proteome</keyword>
<accession>A0A3N4PFW8</accession>
<dbReference type="OrthoDB" id="659361at2"/>
<dbReference type="SMART" id="SM00421">
    <property type="entry name" value="HTH_LUXR"/>
    <property type="match status" value="1"/>
</dbReference>
<dbReference type="InterPro" id="IPR039425">
    <property type="entry name" value="RNA_pol_sigma-70-like"/>
</dbReference>
<dbReference type="Gene3D" id="1.10.10.10">
    <property type="entry name" value="Winged helix-like DNA-binding domain superfamily/Winged helix DNA-binding domain"/>
    <property type="match status" value="1"/>
</dbReference>
<evidence type="ECO:0000256" key="1">
    <source>
        <dbReference type="ARBA" id="ARBA00010641"/>
    </source>
</evidence>
<comment type="similarity">
    <text evidence="1">Belongs to the sigma-70 factor family. ECF subfamily.</text>
</comment>
<dbReference type="Gene3D" id="1.10.1740.10">
    <property type="match status" value="1"/>
</dbReference>
<dbReference type="InterPro" id="IPR007627">
    <property type="entry name" value="RNA_pol_sigma70_r2"/>
</dbReference>
<keyword evidence="2" id="KW-0805">Transcription regulation</keyword>
<proteinExistence type="inferred from homology"/>
<dbReference type="GO" id="GO:0006352">
    <property type="term" value="P:DNA-templated transcription initiation"/>
    <property type="evidence" value="ECO:0007669"/>
    <property type="project" value="InterPro"/>
</dbReference>
<dbReference type="InterPro" id="IPR014284">
    <property type="entry name" value="RNA_pol_sigma-70_dom"/>
</dbReference>
<dbReference type="InterPro" id="IPR036388">
    <property type="entry name" value="WH-like_DNA-bd_sf"/>
</dbReference>
<keyword evidence="4" id="KW-0804">Transcription</keyword>
<keyword evidence="3" id="KW-0731">Sigma factor</keyword>
<comment type="caution">
    <text evidence="6">The sequence shown here is derived from an EMBL/GenBank/DDBJ whole genome shotgun (WGS) entry which is preliminary data.</text>
</comment>
<evidence type="ECO:0000256" key="3">
    <source>
        <dbReference type="ARBA" id="ARBA00023082"/>
    </source>
</evidence>
<dbReference type="SUPFAM" id="SSF88659">
    <property type="entry name" value="Sigma3 and sigma4 domains of RNA polymerase sigma factors"/>
    <property type="match status" value="1"/>
</dbReference>
<dbReference type="InterPro" id="IPR000792">
    <property type="entry name" value="Tscrpt_reg_LuxR_C"/>
</dbReference>
<dbReference type="AlphaFoldDB" id="A0A3N4PFW8"/>
<evidence type="ECO:0000256" key="2">
    <source>
        <dbReference type="ARBA" id="ARBA00023015"/>
    </source>
</evidence>
<evidence type="ECO:0000313" key="7">
    <source>
        <dbReference type="Proteomes" id="UP000278351"/>
    </source>
</evidence>
<dbReference type="InterPro" id="IPR013325">
    <property type="entry name" value="RNA_pol_sigma_r2"/>
</dbReference>
<dbReference type="PANTHER" id="PTHR43133">
    <property type="entry name" value="RNA POLYMERASE ECF-TYPE SIGMA FACTO"/>
    <property type="match status" value="1"/>
</dbReference>
<dbReference type="GO" id="GO:0016987">
    <property type="term" value="F:sigma factor activity"/>
    <property type="evidence" value="ECO:0007669"/>
    <property type="project" value="UniProtKB-KW"/>
</dbReference>
<dbReference type="NCBIfam" id="TIGR02985">
    <property type="entry name" value="Sig70_bacteroi1"/>
    <property type="match status" value="1"/>
</dbReference>
<feature type="domain" description="HTH luxR-type" evidence="5">
    <location>
        <begin position="131"/>
        <end position="189"/>
    </location>
</feature>
<dbReference type="EMBL" id="RPDH01000003">
    <property type="protein sequence ID" value="RPE05409.1"/>
    <property type="molecule type" value="Genomic_DNA"/>
</dbReference>
<dbReference type="Proteomes" id="UP000278351">
    <property type="component" value="Unassembled WGS sequence"/>
</dbReference>